<organism evidence="2 4">
    <name type="scientific">Prevotella intermedia</name>
    <dbReference type="NCBI Taxonomy" id="28131"/>
    <lineage>
        <taxon>Bacteria</taxon>
        <taxon>Pseudomonadati</taxon>
        <taxon>Bacteroidota</taxon>
        <taxon>Bacteroidia</taxon>
        <taxon>Bacteroidales</taxon>
        <taxon>Prevotellaceae</taxon>
        <taxon>Prevotella</taxon>
    </lineage>
</organism>
<reference evidence="1 3" key="1">
    <citation type="submission" date="2015-07" db="EMBL/GenBank/DDBJ databases">
        <title>Complete genome sequence of Prevotella intermedia strain 17-2.</title>
        <authorList>
            <person name="Nambu T."/>
        </authorList>
    </citation>
    <scope>NUCLEOTIDE SEQUENCE [LARGE SCALE GENOMIC DNA]</scope>
    <source>
        <strain evidence="1 3">17-2</strain>
    </source>
</reference>
<reference evidence="2 4" key="2">
    <citation type="journal article" date="2016" name="DNA Res.">
        <title>The complete genome sequencing of Prevotella intermedia strain OMA14 and a subsequent fine-scale, intra-species genomic comparison reveal an unusual amplification of conjugative and mobile transposons and identify a novel Prevotella-lineage-specific repeat.</title>
        <authorList>
            <person name="Naito M."/>
            <person name="Ogura Y."/>
            <person name="Itoh T."/>
            <person name="Shoji M."/>
            <person name="Okamoto M."/>
            <person name="Hayashi T."/>
            <person name="Nakayama K."/>
        </authorList>
    </citation>
    <scope>NUCLEOTIDE SEQUENCE [LARGE SCALE GENOMIC DNA]</scope>
    <source>
        <strain evidence="2 4">OMA14</strain>
    </source>
</reference>
<dbReference type="EMBL" id="AP014925">
    <property type="protein sequence ID" value="BAR96203.1"/>
    <property type="molecule type" value="Genomic_DNA"/>
</dbReference>
<sequence>MNRKGHSFSHIIALAIVAITAIACKDARTYDSYKALPINGWERNDTAVFYIPRQWEGMYSMDLGVRASQSYPYKNITFIVERTVIHKKRKKLTSRSYQDTVTCNIINDDGRLAGKRGITTSEIQQRIAIFPLKRNDSLRISVRHIMSKELLQGISDVGIRIIKRR</sequence>
<dbReference type="InterPro" id="IPR020018">
    <property type="entry name" value="Motility-assoc_lipoprot_GldH"/>
</dbReference>
<dbReference type="AlphaFoldDB" id="A0A0H5B254"/>
<accession>A0A0H5B254</accession>
<dbReference type="STRING" id="28131.BWX40_04505"/>
<dbReference type="PROSITE" id="PS51257">
    <property type="entry name" value="PROKAR_LIPOPROTEIN"/>
    <property type="match status" value="1"/>
</dbReference>
<proteinExistence type="predicted"/>
<evidence type="ECO:0000313" key="2">
    <source>
        <dbReference type="EMBL" id="BAU17319.1"/>
    </source>
</evidence>
<dbReference type="Pfam" id="PF14109">
    <property type="entry name" value="GldH_lipo"/>
    <property type="match status" value="1"/>
</dbReference>
<dbReference type="OMA" id="AQTYPYR"/>
<gene>
    <name evidence="1" type="ORF">PI172_1475</name>
    <name evidence="2" type="ORF">PIOMA14_I_0811</name>
</gene>
<evidence type="ECO:0000313" key="3">
    <source>
        <dbReference type="Proteomes" id="UP000067008"/>
    </source>
</evidence>
<name>A0A0H5B254_PREIN</name>
<evidence type="ECO:0000313" key="4">
    <source>
        <dbReference type="Proteomes" id="UP000217431"/>
    </source>
</evidence>
<protein>
    <submittedName>
        <fullName evidence="1">GldH</fullName>
    </submittedName>
</protein>
<dbReference type="RefSeq" id="WP_014709746.1">
    <property type="nucleotide sequence ID" value="NZ_AP014597.1"/>
</dbReference>
<evidence type="ECO:0000313" key="1">
    <source>
        <dbReference type="EMBL" id="BAR96203.1"/>
    </source>
</evidence>
<dbReference type="Proteomes" id="UP000217431">
    <property type="component" value="Chromosome I"/>
</dbReference>
<dbReference type="EMBL" id="AP014597">
    <property type="protein sequence ID" value="BAU17319.1"/>
    <property type="molecule type" value="Genomic_DNA"/>
</dbReference>
<dbReference type="Proteomes" id="UP000067008">
    <property type="component" value="Chromosome 2"/>
</dbReference>
<dbReference type="PATRIC" id="fig|28131.4.peg.2224"/>